<comment type="caution">
    <text evidence="2">The sequence shown here is derived from an EMBL/GenBank/DDBJ whole genome shotgun (WGS) entry which is preliminary data.</text>
</comment>
<keyword evidence="3" id="KW-1185">Reference proteome</keyword>
<evidence type="ECO:0008006" key="4">
    <source>
        <dbReference type="Google" id="ProtNLM"/>
    </source>
</evidence>
<organism evidence="2 3">
    <name type="scientific">Lacrimispora xylanisolvens</name>
    <dbReference type="NCBI Taxonomy" id="384636"/>
    <lineage>
        <taxon>Bacteria</taxon>
        <taxon>Bacillati</taxon>
        <taxon>Bacillota</taxon>
        <taxon>Clostridia</taxon>
        <taxon>Lachnospirales</taxon>
        <taxon>Lachnospiraceae</taxon>
        <taxon>Lacrimispora</taxon>
    </lineage>
</organism>
<gene>
    <name evidence="2" type="ORF">BXY41_10453</name>
</gene>
<evidence type="ECO:0000313" key="3">
    <source>
        <dbReference type="Proteomes" id="UP000237749"/>
    </source>
</evidence>
<evidence type="ECO:0000256" key="1">
    <source>
        <dbReference type="SAM" id="SignalP"/>
    </source>
</evidence>
<dbReference type="EMBL" id="PTJA01000004">
    <property type="protein sequence ID" value="PPK81254.1"/>
    <property type="molecule type" value="Genomic_DNA"/>
</dbReference>
<accession>A0A2S6HU23</accession>
<dbReference type="RefSeq" id="WP_104436358.1">
    <property type="nucleotide sequence ID" value="NZ_PTJA01000004.1"/>
</dbReference>
<dbReference type="Proteomes" id="UP000237749">
    <property type="component" value="Unassembled WGS sequence"/>
</dbReference>
<dbReference type="AlphaFoldDB" id="A0A2S6HU23"/>
<protein>
    <recommendedName>
        <fullName evidence="4">Ricin-type beta-trefoil lectin protein</fullName>
    </recommendedName>
</protein>
<feature type="signal peptide" evidence="1">
    <location>
        <begin position="1"/>
        <end position="29"/>
    </location>
</feature>
<reference evidence="2 3" key="1">
    <citation type="submission" date="2018-02" db="EMBL/GenBank/DDBJ databases">
        <title>Genomic Encyclopedia of Archaeal and Bacterial Type Strains, Phase II (KMG-II): from individual species to whole genera.</title>
        <authorList>
            <person name="Goeker M."/>
        </authorList>
    </citation>
    <scope>NUCLEOTIDE SEQUENCE [LARGE SCALE GENOMIC DNA]</scope>
    <source>
        <strain evidence="2 3">DSM 3808</strain>
    </source>
</reference>
<sequence length="159" mass="18434">MNLIKRSKKFFAILLTLVFIFSLSSATFAESTNHIVYDDYCLTTTEWNSGGWGNPNDVYNLVLNDNDNYQFSIIKRKGKWTNEGSMRLVRISDNKVMWRAIQHTSSDWYVHTLSGEKLNSTYHVDDGDYRLTYGYGSPSSGSNWNMYYSKIIRVTHAKK</sequence>
<evidence type="ECO:0000313" key="2">
    <source>
        <dbReference type="EMBL" id="PPK81254.1"/>
    </source>
</evidence>
<keyword evidence="1" id="KW-0732">Signal</keyword>
<name>A0A2S6HU23_9FIRM</name>
<feature type="chain" id="PRO_5015523348" description="Ricin-type beta-trefoil lectin protein" evidence="1">
    <location>
        <begin position="30"/>
        <end position="159"/>
    </location>
</feature>
<proteinExistence type="predicted"/>